<dbReference type="RefSeq" id="WP_229521983.1">
    <property type="nucleotide sequence ID" value="NZ_WJXB01000007.1"/>
</dbReference>
<accession>A0A7X2H7G2</accession>
<name>A0A7X2H7G2_9BACL</name>
<gene>
    <name evidence="1" type="ORF">GJB61_18185</name>
</gene>
<proteinExistence type="predicted"/>
<organism evidence="1 2">
    <name type="scientific">Paenibacillus monticola</name>
    <dbReference type="NCBI Taxonomy" id="2666075"/>
    <lineage>
        <taxon>Bacteria</taxon>
        <taxon>Bacillati</taxon>
        <taxon>Bacillota</taxon>
        <taxon>Bacilli</taxon>
        <taxon>Bacillales</taxon>
        <taxon>Paenibacillaceae</taxon>
        <taxon>Paenibacillus</taxon>
    </lineage>
</organism>
<keyword evidence="2" id="KW-1185">Reference proteome</keyword>
<reference evidence="1 2" key="1">
    <citation type="submission" date="2019-11" db="EMBL/GenBank/DDBJ databases">
        <title>Paenibacillus monticola sp. nov., a novel PGPR strain isolated from mountain sample in China.</title>
        <authorList>
            <person name="Zhao Q."/>
            <person name="Li H.-P."/>
            <person name="Zhang J.-L."/>
        </authorList>
    </citation>
    <scope>NUCLEOTIDE SEQUENCE [LARGE SCALE GENOMIC DNA]</scope>
    <source>
        <strain evidence="1 2">LC-T2</strain>
    </source>
</reference>
<dbReference type="AlphaFoldDB" id="A0A7X2H7G2"/>
<dbReference type="Proteomes" id="UP000463051">
    <property type="component" value="Unassembled WGS sequence"/>
</dbReference>
<comment type="caution">
    <text evidence="1">The sequence shown here is derived from an EMBL/GenBank/DDBJ whole genome shotgun (WGS) entry which is preliminary data.</text>
</comment>
<evidence type="ECO:0000313" key="1">
    <source>
        <dbReference type="EMBL" id="MRN54916.1"/>
    </source>
</evidence>
<dbReference type="EMBL" id="WJXB01000007">
    <property type="protein sequence ID" value="MRN54916.1"/>
    <property type="molecule type" value="Genomic_DNA"/>
</dbReference>
<protein>
    <submittedName>
        <fullName evidence="1">Uncharacterized protein</fullName>
    </submittedName>
</protein>
<sequence>MILVTYFLWNATIDYHYSYIKSPEQTETLIVKYRVTTLGERSYSFDFYQKTFFGLFMKNLEGQDYFILIQSSVDYTPPREVLGTEYANWINEKEILFNTVTGEKKVFLK</sequence>
<evidence type="ECO:0000313" key="2">
    <source>
        <dbReference type="Proteomes" id="UP000463051"/>
    </source>
</evidence>